<protein>
    <recommendedName>
        <fullName evidence="1">Aminotransferase class I/classII large domain-containing protein</fullName>
    </recommendedName>
</protein>
<comment type="caution">
    <text evidence="2">The sequence shown here is derived from an EMBL/GenBank/DDBJ whole genome shotgun (WGS) entry which is preliminary data.</text>
</comment>
<dbReference type="Pfam" id="PF00155">
    <property type="entry name" value="Aminotran_1_2"/>
    <property type="match status" value="1"/>
</dbReference>
<sequence>MYNFSGGPQGILPLREFLVEKLGEHRGINTTVDDVLVTSGSGQGIELINEILLEEGDTAIVEAFSFPAPWAI</sequence>
<dbReference type="AlphaFoldDB" id="A0AA35RYC7"/>
<gene>
    <name evidence="2" type="ORF">GBAR_LOCUS11559</name>
</gene>
<organism evidence="2 3">
    <name type="scientific">Geodia barretti</name>
    <name type="common">Barrett's horny sponge</name>
    <dbReference type="NCBI Taxonomy" id="519541"/>
    <lineage>
        <taxon>Eukaryota</taxon>
        <taxon>Metazoa</taxon>
        <taxon>Porifera</taxon>
        <taxon>Demospongiae</taxon>
        <taxon>Heteroscleromorpha</taxon>
        <taxon>Tetractinellida</taxon>
        <taxon>Astrophorina</taxon>
        <taxon>Geodiidae</taxon>
        <taxon>Geodia</taxon>
    </lineage>
</organism>
<evidence type="ECO:0000259" key="1">
    <source>
        <dbReference type="Pfam" id="PF00155"/>
    </source>
</evidence>
<dbReference type="EMBL" id="CASHTH010001733">
    <property type="protein sequence ID" value="CAI8019203.1"/>
    <property type="molecule type" value="Genomic_DNA"/>
</dbReference>
<dbReference type="SUPFAM" id="SSF53383">
    <property type="entry name" value="PLP-dependent transferases"/>
    <property type="match status" value="1"/>
</dbReference>
<dbReference type="InterPro" id="IPR015421">
    <property type="entry name" value="PyrdxlP-dep_Trfase_major"/>
</dbReference>
<dbReference type="Proteomes" id="UP001174909">
    <property type="component" value="Unassembled WGS sequence"/>
</dbReference>
<evidence type="ECO:0000313" key="2">
    <source>
        <dbReference type="EMBL" id="CAI8019203.1"/>
    </source>
</evidence>
<dbReference type="InterPro" id="IPR015424">
    <property type="entry name" value="PyrdxlP-dep_Trfase"/>
</dbReference>
<dbReference type="InterPro" id="IPR004839">
    <property type="entry name" value="Aminotransferase_I/II_large"/>
</dbReference>
<reference evidence="2" key="1">
    <citation type="submission" date="2023-03" db="EMBL/GenBank/DDBJ databases">
        <authorList>
            <person name="Steffen K."/>
            <person name="Cardenas P."/>
        </authorList>
    </citation>
    <scope>NUCLEOTIDE SEQUENCE</scope>
</reference>
<evidence type="ECO:0000313" key="3">
    <source>
        <dbReference type="Proteomes" id="UP001174909"/>
    </source>
</evidence>
<keyword evidence="3" id="KW-1185">Reference proteome</keyword>
<dbReference type="Gene3D" id="3.40.640.10">
    <property type="entry name" value="Type I PLP-dependent aspartate aminotransferase-like (Major domain)"/>
    <property type="match status" value="1"/>
</dbReference>
<proteinExistence type="predicted"/>
<feature type="domain" description="Aminotransferase class I/classII large" evidence="1">
    <location>
        <begin position="3"/>
        <end position="67"/>
    </location>
</feature>
<name>A0AA35RYC7_GEOBA</name>
<dbReference type="GO" id="GO:0030170">
    <property type="term" value="F:pyridoxal phosphate binding"/>
    <property type="evidence" value="ECO:0007669"/>
    <property type="project" value="InterPro"/>
</dbReference>
<accession>A0AA35RYC7</accession>